<feature type="non-terminal residue" evidence="1">
    <location>
        <position position="1"/>
    </location>
</feature>
<dbReference type="AlphaFoldDB" id="X6PFD2"/>
<dbReference type="EMBL" id="ASPP01000178">
    <property type="protein sequence ID" value="ETO36891.1"/>
    <property type="molecule type" value="Genomic_DNA"/>
</dbReference>
<name>X6PFD2_RETFI</name>
<evidence type="ECO:0000313" key="2">
    <source>
        <dbReference type="Proteomes" id="UP000023152"/>
    </source>
</evidence>
<evidence type="ECO:0000313" key="1">
    <source>
        <dbReference type="EMBL" id="ETO36891.1"/>
    </source>
</evidence>
<protein>
    <submittedName>
        <fullName evidence="1">Uncharacterized protein</fullName>
    </submittedName>
</protein>
<proteinExistence type="predicted"/>
<dbReference type="Proteomes" id="UP000023152">
    <property type="component" value="Unassembled WGS sequence"/>
</dbReference>
<accession>X6PFD2</accession>
<keyword evidence="2" id="KW-1185">Reference proteome</keyword>
<organism evidence="1 2">
    <name type="scientific">Reticulomyxa filosa</name>
    <dbReference type="NCBI Taxonomy" id="46433"/>
    <lineage>
        <taxon>Eukaryota</taxon>
        <taxon>Sar</taxon>
        <taxon>Rhizaria</taxon>
        <taxon>Retaria</taxon>
        <taxon>Foraminifera</taxon>
        <taxon>Monothalamids</taxon>
        <taxon>Reticulomyxidae</taxon>
        <taxon>Reticulomyxa</taxon>
    </lineage>
</organism>
<gene>
    <name evidence="1" type="ORF">RFI_00171</name>
</gene>
<reference evidence="1 2" key="1">
    <citation type="journal article" date="2013" name="Curr. Biol.">
        <title>The Genome of the Foraminiferan Reticulomyxa filosa.</title>
        <authorList>
            <person name="Glockner G."/>
            <person name="Hulsmann N."/>
            <person name="Schleicher M."/>
            <person name="Noegel A.A."/>
            <person name="Eichinger L."/>
            <person name="Gallinger C."/>
            <person name="Pawlowski J."/>
            <person name="Sierra R."/>
            <person name="Euteneuer U."/>
            <person name="Pillet L."/>
            <person name="Moustafa A."/>
            <person name="Platzer M."/>
            <person name="Groth M."/>
            <person name="Szafranski K."/>
            <person name="Schliwa M."/>
        </authorList>
    </citation>
    <scope>NUCLEOTIDE SEQUENCE [LARGE SCALE GENOMIC DNA]</scope>
</reference>
<comment type="caution">
    <text evidence="1">The sequence shown here is derived from an EMBL/GenBank/DDBJ whole genome shotgun (WGS) entry which is preliminary data.</text>
</comment>
<sequence>EKSGNWMTPFYQRDQSLFPFPQYCWPYCATVPFSLTSFHPMEWNLGFRLDDYILNGIFLSTQWNFSLCFFFFVHTLHHSNMHSEGWYKEGWNDDQESWLDDKIGGQGPIDHKFVFRPNDTVYMRLLNNYQNFVSANESSSQPTLAQYLKGKNHALLIGIKVPANGNNSLVLYSGLNAHRFGPSSSYSAFLTPLNVPRKSQNSTFWFNRHTDITTRCVSDTQQKIGCHIHDIPPGKYILTIVLNNDTIDPKWQEGIGFIATY</sequence>